<reference evidence="2 3" key="1">
    <citation type="submission" date="2024-02" db="EMBL/GenBank/DDBJ databases">
        <title>Herpetosiphon gulosus NBRC 112829.</title>
        <authorList>
            <person name="Ichikawa N."/>
            <person name="Katano-Makiyama Y."/>
            <person name="Hidaka K."/>
        </authorList>
    </citation>
    <scope>NUCLEOTIDE SEQUENCE [LARGE SCALE GENOMIC DNA]</scope>
    <source>
        <strain evidence="2 3">NBRC 112829</strain>
    </source>
</reference>
<gene>
    <name evidence="2" type="ORF">Hgul01_05219</name>
</gene>
<name>A0ABP9X7Q2_9CHLR</name>
<keyword evidence="1" id="KW-1133">Transmembrane helix</keyword>
<sequence>MSYVVPLERVRWFRLASFWLLRVAAVALVVVVGLVLLD</sequence>
<evidence type="ECO:0000256" key="1">
    <source>
        <dbReference type="SAM" id="Phobius"/>
    </source>
</evidence>
<evidence type="ECO:0000313" key="2">
    <source>
        <dbReference type="EMBL" id="GAA5531394.1"/>
    </source>
</evidence>
<evidence type="ECO:0000313" key="3">
    <source>
        <dbReference type="Proteomes" id="UP001428290"/>
    </source>
</evidence>
<comment type="caution">
    <text evidence="2">The sequence shown here is derived from an EMBL/GenBank/DDBJ whole genome shotgun (WGS) entry which is preliminary data.</text>
</comment>
<keyword evidence="1" id="KW-0472">Membrane</keyword>
<dbReference type="Proteomes" id="UP001428290">
    <property type="component" value="Unassembled WGS sequence"/>
</dbReference>
<organism evidence="2 3">
    <name type="scientific">Herpetosiphon gulosus</name>
    <dbReference type="NCBI Taxonomy" id="1973496"/>
    <lineage>
        <taxon>Bacteria</taxon>
        <taxon>Bacillati</taxon>
        <taxon>Chloroflexota</taxon>
        <taxon>Chloroflexia</taxon>
        <taxon>Herpetosiphonales</taxon>
        <taxon>Herpetosiphonaceae</taxon>
        <taxon>Herpetosiphon</taxon>
    </lineage>
</organism>
<feature type="transmembrane region" description="Helical" evidence="1">
    <location>
        <begin position="12"/>
        <end position="37"/>
    </location>
</feature>
<keyword evidence="1" id="KW-0812">Transmembrane</keyword>
<proteinExistence type="predicted"/>
<dbReference type="EMBL" id="BAABRU010000047">
    <property type="protein sequence ID" value="GAA5531394.1"/>
    <property type="molecule type" value="Genomic_DNA"/>
</dbReference>
<keyword evidence="3" id="KW-1185">Reference proteome</keyword>
<protein>
    <submittedName>
        <fullName evidence="2">Uncharacterized protein</fullName>
    </submittedName>
</protein>
<accession>A0ABP9X7Q2</accession>